<dbReference type="EMBL" id="JAPDDR010000028">
    <property type="protein sequence ID" value="MCW1917109.1"/>
    <property type="molecule type" value="Genomic_DNA"/>
</dbReference>
<comment type="caution">
    <text evidence="2">The sequence shown here is derived from an EMBL/GenBank/DDBJ whole genome shotgun (WGS) entry which is preliminary data.</text>
</comment>
<evidence type="ECO:0000313" key="2">
    <source>
        <dbReference type="EMBL" id="MCW1917109.1"/>
    </source>
</evidence>
<keyword evidence="1" id="KW-0472">Membrane</keyword>
<accession>A0ABT3GBV6</accession>
<proteinExistence type="predicted"/>
<evidence type="ECO:0008006" key="4">
    <source>
        <dbReference type="Google" id="ProtNLM"/>
    </source>
</evidence>
<name>A0ABT3GBV6_9BACT</name>
<organism evidence="2 3">
    <name type="scientific">Luteolibacter rhizosphaerae</name>
    <dbReference type="NCBI Taxonomy" id="2989719"/>
    <lineage>
        <taxon>Bacteria</taxon>
        <taxon>Pseudomonadati</taxon>
        <taxon>Verrucomicrobiota</taxon>
        <taxon>Verrucomicrobiia</taxon>
        <taxon>Verrucomicrobiales</taxon>
        <taxon>Verrucomicrobiaceae</taxon>
        <taxon>Luteolibacter</taxon>
    </lineage>
</organism>
<keyword evidence="1" id="KW-1133">Transmembrane helix</keyword>
<sequence>MPLRPTAFFYLGLLPVIILLWAWADSTRAITSWEYEINKHRYRSFELWNSQIVIKNFRPLDESYGKKLPAYGRFYRWVPGDLGFRDPMPLFPSPFGETKEPSWVIVTGVQRAHLPFWLILACYLPPWLGLSYYYARRRIKTHLTRPRTGLSTDH</sequence>
<dbReference type="RefSeq" id="WP_264516728.1">
    <property type="nucleotide sequence ID" value="NZ_JAPDDR010000028.1"/>
</dbReference>
<dbReference type="Proteomes" id="UP001165653">
    <property type="component" value="Unassembled WGS sequence"/>
</dbReference>
<evidence type="ECO:0000256" key="1">
    <source>
        <dbReference type="SAM" id="Phobius"/>
    </source>
</evidence>
<evidence type="ECO:0000313" key="3">
    <source>
        <dbReference type="Proteomes" id="UP001165653"/>
    </source>
</evidence>
<keyword evidence="1" id="KW-0812">Transmembrane</keyword>
<feature type="transmembrane region" description="Helical" evidence="1">
    <location>
        <begin position="7"/>
        <end position="24"/>
    </location>
</feature>
<feature type="transmembrane region" description="Helical" evidence="1">
    <location>
        <begin position="116"/>
        <end position="135"/>
    </location>
</feature>
<gene>
    <name evidence="2" type="ORF">OJ996_26215</name>
</gene>
<reference evidence="2" key="1">
    <citation type="submission" date="2022-10" db="EMBL/GenBank/DDBJ databases">
        <title>Luteolibacter sp. GHJ8, whole genome shotgun sequencing project.</title>
        <authorList>
            <person name="Zhao G."/>
            <person name="Shen L."/>
        </authorList>
    </citation>
    <scope>NUCLEOTIDE SEQUENCE</scope>
    <source>
        <strain evidence="2">GHJ8</strain>
    </source>
</reference>
<keyword evidence="3" id="KW-1185">Reference proteome</keyword>
<protein>
    <recommendedName>
        <fullName evidence="4">DUF3592 domain-containing protein</fullName>
    </recommendedName>
</protein>